<accession>A0A2H0QXQ6</accession>
<dbReference type="Proteomes" id="UP000231333">
    <property type="component" value="Unassembled WGS sequence"/>
</dbReference>
<protein>
    <submittedName>
        <fullName evidence="1">Uncharacterized protein</fullName>
    </submittedName>
</protein>
<dbReference type="EMBL" id="PCXL01000008">
    <property type="protein sequence ID" value="PIR38776.1"/>
    <property type="molecule type" value="Genomic_DNA"/>
</dbReference>
<evidence type="ECO:0000313" key="1">
    <source>
        <dbReference type="EMBL" id="PIR38776.1"/>
    </source>
</evidence>
<sequence>MEQYMNDPSETLEKRAGDLTVRINEHLWQSREVRNTLRDLERAGLHVSIAVEVKPLRDKRVWAEPDHRLLELADKLDI</sequence>
<proteinExistence type="predicted"/>
<comment type="caution">
    <text evidence="1">The sequence shown here is derived from an EMBL/GenBank/DDBJ whole genome shotgun (WGS) entry which is preliminary data.</text>
</comment>
<dbReference type="AlphaFoldDB" id="A0A2H0QXQ6"/>
<reference evidence="1 2" key="1">
    <citation type="submission" date="2017-09" db="EMBL/GenBank/DDBJ databases">
        <title>Depth-based differentiation of microbial function through sediment-hosted aquifers and enrichment of novel symbionts in the deep terrestrial subsurface.</title>
        <authorList>
            <person name="Probst A.J."/>
            <person name="Ladd B."/>
            <person name="Jarett J.K."/>
            <person name="Geller-Mcgrath D.E."/>
            <person name="Sieber C.M."/>
            <person name="Emerson J.B."/>
            <person name="Anantharaman K."/>
            <person name="Thomas B.C."/>
            <person name="Malmstrom R."/>
            <person name="Stieglmeier M."/>
            <person name="Klingl A."/>
            <person name="Woyke T."/>
            <person name="Ryan C.M."/>
            <person name="Banfield J.F."/>
        </authorList>
    </citation>
    <scope>NUCLEOTIDE SEQUENCE [LARGE SCALE GENOMIC DNA]</scope>
    <source>
        <strain evidence="1">CG10_big_fil_rev_8_21_14_0_10_42_12</strain>
    </source>
</reference>
<name>A0A2H0QXQ6_9BACT</name>
<organism evidence="1 2">
    <name type="scientific">Candidatus Zambryskibacteria bacterium CG10_big_fil_rev_8_21_14_0_10_42_12</name>
    <dbReference type="NCBI Taxonomy" id="1975115"/>
    <lineage>
        <taxon>Bacteria</taxon>
        <taxon>Candidatus Zambryskiibacteriota</taxon>
    </lineage>
</organism>
<evidence type="ECO:0000313" key="2">
    <source>
        <dbReference type="Proteomes" id="UP000231333"/>
    </source>
</evidence>
<gene>
    <name evidence="1" type="ORF">COV34_00455</name>
</gene>